<sequence>MKPRIGLALGSGGARGWCHIGVMRALAEEGITPDVICGTSMGALVGAAACSGALDKLEAFARNLTQLSVARMVDIDVTSGGLITGDRIVQALQGLGYGERIEALDRPFMAVATDLYAGREVWLQDGPLLPAIRASIGIPGIFAPYHKDGRWLLDGGMSNPIPVSCARALGADVVIAVDPNSKLYSIRRDAPQPQTPGFGLDQVVDTLPAAVQPLLRSYLSDKTRKRQRPPAYLDVLSTSIDVMTDHIRRARLAGEPPHVMVNLTLMDKMTVLDFTKADLAIREGYEAMKAQMPGLQAILS</sequence>
<keyword evidence="1 4" id="KW-0378">Hydrolase</keyword>
<keyword evidence="7" id="KW-1185">Reference proteome</keyword>
<evidence type="ECO:0000313" key="7">
    <source>
        <dbReference type="Proteomes" id="UP000306113"/>
    </source>
</evidence>
<gene>
    <name evidence="6" type="ORF">E7681_08020</name>
</gene>
<accession>A0A4S3MC07</accession>
<dbReference type="PANTHER" id="PTHR14226">
    <property type="entry name" value="NEUROPATHY TARGET ESTERASE/SWISS CHEESE D.MELANOGASTER"/>
    <property type="match status" value="1"/>
</dbReference>
<comment type="caution">
    <text evidence="4">Lacks conserved residue(s) required for the propagation of feature annotation.</text>
</comment>
<dbReference type="GO" id="GO:0016042">
    <property type="term" value="P:lipid catabolic process"/>
    <property type="evidence" value="ECO:0007669"/>
    <property type="project" value="UniProtKB-UniRule"/>
</dbReference>
<evidence type="ECO:0000256" key="1">
    <source>
        <dbReference type="ARBA" id="ARBA00022801"/>
    </source>
</evidence>
<dbReference type="InterPro" id="IPR050301">
    <property type="entry name" value="NTE"/>
</dbReference>
<keyword evidence="3 4" id="KW-0443">Lipid metabolism</keyword>
<dbReference type="SUPFAM" id="SSF52151">
    <property type="entry name" value="FabD/lysophospholipase-like"/>
    <property type="match status" value="1"/>
</dbReference>
<dbReference type="InterPro" id="IPR016035">
    <property type="entry name" value="Acyl_Trfase/lysoPLipase"/>
</dbReference>
<feature type="domain" description="PNPLA" evidence="5">
    <location>
        <begin position="7"/>
        <end position="167"/>
    </location>
</feature>
<dbReference type="PANTHER" id="PTHR14226:SF76">
    <property type="entry name" value="NTE FAMILY PROTEIN RSSA"/>
    <property type="match status" value="1"/>
</dbReference>
<dbReference type="Gene3D" id="3.40.1090.10">
    <property type="entry name" value="Cytosolic phospholipase A2 catalytic domain"/>
    <property type="match status" value="2"/>
</dbReference>
<keyword evidence="2 4" id="KW-0442">Lipid degradation</keyword>
<dbReference type="EMBL" id="SSMD01000003">
    <property type="protein sequence ID" value="THD74895.1"/>
    <property type="molecule type" value="Genomic_DNA"/>
</dbReference>
<evidence type="ECO:0000256" key="3">
    <source>
        <dbReference type="ARBA" id="ARBA00023098"/>
    </source>
</evidence>
<dbReference type="Proteomes" id="UP000306113">
    <property type="component" value="Unassembled WGS sequence"/>
</dbReference>
<dbReference type="Pfam" id="PF01734">
    <property type="entry name" value="Patatin"/>
    <property type="match status" value="1"/>
</dbReference>
<dbReference type="PROSITE" id="PS51635">
    <property type="entry name" value="PNPLA"/>
    <property type="match status" value="1"/>
</dbReference>
<proteinExistence type="predicted"/>
<feature type="active site" description="Proton acceptor" evidence="4">
    <location>
        <position position="154"/>
    </location>
</feature>
<feature type="active site" description="Nucleophile" evidence="4">
    <location>
        <position position="40"/>
    </location>
</feature>
<dbReference type="AlphaFoldDB" id="A0A4S3MC07"/>
<dbReference type="InterPro" id="IPR002641">
    <property type="entry name" value="PNPLA_dom"/>
</dbReference>
<dbReference type="GO" id="GO:0016787">
    <property type="term" value="F:hydrolase activity"/>
    <property type="evidence" value="ECO:0007669"/>
    <property type="project" value="UniProtKB-UniRule"/>
</dbReference>
<evidence type="ECO:0000313" key="6">
    <source>
        <dbReference type="EMBL" id="THD74895.1"/>
    </source>
</evidence>
<protein>
    <submittedName>
        <fullName evidence="6">Patatin</fullName>
    </submittedName>
</protein>
<evidence type="ECO:0000256" key="4">
    <source>
        <dbReference type="PROSITE-ProRule" id="PRU01161"/>
    </source>
</evidence>
<feature type="short sequence motif" description="DGA/G" evidence="4">
    <location>
        <begin position="154"/>
        <end position="156"/>
    </location>
</feature>
<evidence type="ECO:0000259" key="5">
    <source>
        <dbReference type="PROSITE" id="PS51635"/>
    </source>
</evidence>
<evidence type="ECO:0000256" key="2">
    <source>
        <dbReference type="ARBA" id="ARBA00022963"/>
    </source>
</evidence>
<comment type="caution">
    <text evidence="6">The sequence shown here is derived from an EMBL/GenBank/DDBJ whole genome shotgun (WGS) entry which is preliminary data.</text>
</comment>
<dbReference type="OrthoDB" id="5290098at2"/>
<reference evidence="6 7" key="1">
    <citation type="submission" date="2019-04" db="EMBL/GenBank/DDBJ databases">
        <title>Draft genome sequence of Youngimonas vesicularis.</title>
        <authorList>
            <person name="Hameed A."/>
        </authorList>
    </citation>
    <scope>NUCLEOTIDE SEQUENCE [LARGE SCALE GENOMIC DNA]</scope>
    <source>
        <strain evidence="6 7">CC-AMW-E</strain>
    </source>
</reference>
<feature type="short sequence motif" description="GXSXG" evidence="4">
    <location>
        <begin position="38"/>
        <end position="42"/>
    </location>
</feature>
<organism evidence="6 7">
    <name type="scientific">Thalassobius vesicularis</name>
    <dbReference type="NCBI Taxonomy" id="1294297"/>
    <lineage>
        <taxon>Bacteria</taxon>
        <taxon>Pseudomonadati</taxon>
        <taxon>Pseudomonadota</taxon>
        <taxon>Alphaproteobacteria</taxon>
        <taxon>Rhodobacterales</taxon>
        <taxon>Roseobacteraceae</taxon>
        <taxon>Thalassovita</taxon>
    </lineage>
</organism>
<dbReference type="RefSeq" id="WP_136338751.1">
    <property type="nucleotide sequence ID" value="NZ_SSMD01000003.1"/>
</dbReference>
<name>A0A4S3MC07_9RHOB</name>